<dbReference type="AlphaFoldDB" id="A0A080YXW3"/>
<accession>A0A080YXW3</accession>
<organism evidence="1 2">
    <name type="scientific">Phytophthora nicotianae P1976</name>
    <dbReference type="NCBI Taxonomy" id="1317066"/>
    <lineage>
        <taxon>Eukaryota</taxon>
        <taxon>Sar</taxon>
        <taxon>Stramenopiles</taxon>
        <taxon>Oomycota</taxon>
        <taxon>Peronosporomycetes</taxon>
        <taxon>Peronosporales</taxon>
        <taxon>Peronosporaceae</taxon>
        <taxon>Phytophthora</taxon>
    </lineage>
</organism>
<protein>
    <recommendedName>
        <fullName evidence="3">MULE transposase domain-containing protein</fullName>
    </recommendedName>
</protein>
<sequence>MNASDAVYLGVPKILCRWHVNRNVLSRVQDDLGTIRLSQPGSNGEMKQNSVETDVFMAKYYEALTSESESEFEEHCTSLQELSSITADYMVEV</sequence>
<evidence type="ECO:0008006" key="3">
    <source>
        <dbReference type="Google" id="ProtNLM"/>
    </source>
</evidence>
<evidence type="ECO:0000313" key="1">
    <source>
        <dbReference type="EMBL" id="ETO59224.1"/>
    </source>
</evidence>
<proteinExistence type="predicted"/>
<dbReference type="EMBL" id="ANJA01004252">
    <property type="protein sequence ID" value="ETO59224.1"/>
    <property type="molecule type" value="Genomic_DNA"/>
</dbReference>
<name>A0A080YXW3_PHYNI</name>
<gene>
    <name evidence="1" type="ORF">F444_22405</name>
</gene>
<comment type="caution">
    <text evidence="1">The sequence shown here is derived from an EMBL/GenBank/DDBJ whole genome shotgun (WGS) entry which is preliminary data.</text>
</comment>
<evidence type="ECO:0000313" key="2">
    <source>
        <dbReference type="Proteomes" id="UP000028582"/>
    </source>
</evidence>
<dbReference type="Proteomes" id="UP000028582">
    <property type="component" value="Unassembled WGS sequence"/>
</dbReference>
<reference evidence="1 2" key="1">
    <citation type="submission" date="2013-11" db="EMBL/GenBank/DDBJ databases">
        <title>The Genome Sequence of Phytophthora parasitica P1976.</title>
        <authorList>
            <consortium name="The Broad Institute Genomics Platform"/>
            <person name="Russ C."/>
            <person name="Tyler B."/>
            <person name="Panabieres F."/>
            <person name="Shan W."/>
            <person name="Tripathy S."/>
            <person name="Grunwald N."/>
            <person name="Machado M."/>
            <person name="Johnson C.S."/>
            <person name="Walker B."/>
            <person name="Young S."/>
            <person name="Zeng Q."/>
            <person name="Gargeya S."/>
            <person name="Fitzgerald M."/>
            <person name="Haas B."/>
            <person name="Abouelleil A."/>
            <person name="Allen A.W."/>
            <person name="Alvarado L."/>
            <person name="Arachchi H.M."/>
            <person name="Berlin A.M."/>
            <person name="Chapman S.B."/>
            <person name="Gainer-Dewar J."/>
            <person name="Goldberg J."/>
            <person name="Griggs A."/>
            <person name="Gujja S."/>
            <person name="Hansen M."/>
            <person name="Howarth C."/>
            <person name="Imamovic A."/>
            <person name="Ireland A."/>
            <person name="Larimer J."/>
            <person name="McCowan C."/>
            <person name="Murphy C."/>
            <person name="Pearson M."/>
            <person name="Poon T.W."/>
            <person name="Priest M."/>
            <person name="Roberts A."/>
            <person name="Saif S."/>
            <person name="Shea T."/>
            <person name="Sisk P."/>
            <person name="Sykes S."/>
            <person name="Wortman J."/>
            <person name="Nusbaum C."/>
            <person name="Birren B."/>
        </authorList>
    </citation>
    <scope>NUCLEOTIDE SEQUENCE [LARGE SCALE GENOMIC DNA]</scope>
    <source>
        <strain evidence="1 2">P1976</strain>
    </source>
</reference>